<dbReference type="Gene3D" id="3.30.70.660">
    <property type="entry name" value="Pseudouridine synthase I, catalytic domain, C-terminal subdomain"/>
    <property type="match status" value="1"/>
</dbReference>
<organism evidence="9 10">
    <name type="scientific">Psychroflexus halocasei</name>
    <dbReference type="NCBI Taxonomy" id="908615"/>
    <lineage>
        <taxon>Bacteria</taxon>
        <taxon>Pseudomonadati</taxon>
        <taxon>Bacteroidota</taxon>
        <taxon>Flavobacteriia</taxon>
        <taxon>Flavobacteriales</taxon>
        <taxon>Flavobacteriaceae</taxon>
        <taxon>Psychroflexus</taxon>
    </lineage>
</organism>
<evidence type="ECO:0000256" key="6">
    <source>
        <dbReference type="PIRSR" id="PIRSR001430-2"/>
    </source>
</evidence>
<evidence type="ECO:0000256" key="2">
    <source>
        <dbReference type="ARBA" id="ARBA00022694"/>
    </source>
</evidence>
<dbReference type="EC" id="5.4.99.12" evidence="4"/>
<comment type="similarity">
    <text evidence="1 4 7">Belongs to the tRNA pseudouridine synthase TruA family.</text>
</comment>
<dbReference type="PANTHER" id="PTHR11142">
    <property type="entry name" value="PSEUDOURIDYLATE SYNTHASE"/>
    <property type="match status" value="1"/>
</dbReference>
<dbReference type="PIRSF" id="PIRSF001430">
    <property type="entry name" value="tRNA_psdUrid_synth"/>
    <property type="match status" value="1"/>
</dbReference>
<sequence length="243" mass="28507">MRYKITLSYWGKHYHGWQFQPNQVNLQQTFEEALSLAFQEKINIVGAGRTDTGVSAKKYIAHFDTDQTINNKDKFIFKINTLLPADIALQNIEKTRDNFHARFDANERTYQYQVTQLKNPFLIDSAYFIKNKIDFDIMNEACEILKKHTNFKAFSKVKTNVYTFNCEIYEAKWFAKDDYYIFEIKANRFLRNMVRAIVGTLIEVGLHKINLNDFEKIIISQDRRNAGKSVPAHALFLTDIGYN</sequence>
<evidence type="ECO:0000256" key="1">
    <source>
        <dbReference type="ARBA" id="ARBA00009375"/>
    </source>
</evidence>
<evidence type="ECO:0000259" key="8">
    <source>
        <dbReference type="Pfam" id="PF01416"/>
    </source>
</evidence>
<comment type="catalytic activity">
    <reaction evidence="4 7">
        <text>uridine(38/39/40) in tRNA = pseudouridine(38/39/40) in tRNA</text>
        <dbReference type="Rhea" id="RHEA:22376"/>
        <dbReference type="Rhea" id="RHEA-COMP:10085"/>
        <dbReference type="Rhea" id="RHEA-COMP:10087"/>
        <dbReference type="ChEBI" id="CHEBI:65314"/>
        <dbReference type="ChEBI" id="CHEBI:65315"/>
        <dbReference type="EC" id="5.4.99.12"/>
    </reaction>
</comment>
<comment type="subunit">
    <text evidence="4">Homodimer.</text>
</comment>
<dbReference type="GO" id="GO:0031119">
    <property type="term" value="P:tRNA pseudouridine synthesis"/>
    <property type="evidence" value="ECO:0007669"/>
    <property type="project" value="UniProtKB-UniRule"/>
</dbReference>
<evidence type="ECO:0000256" key="7">
    <source>
        <dbReference type="RuleBase" id="RU003792"/>
    </source>
</evidence>
<dbReference type="PANTHER" id="PTHR11142:SF0">
    <property type="entry name" value="TRNA PSEUDOURIDINE SYNTHASE-LIKE 1"/>
    <property type="match status" value="1"/>
</dbReference>
<keyword evidence="3 4" id="KW-0413">Isomerase</keyword>
<evidence type="ECO:0000256" key="4">
    <source>
        <dbReference type="HAMAP-Rule" id="MF_00171"/>
    </source>
</evidence>
<keyword evidence="10" id="KW-1185">Reference proteome</keyword>
<dbReference type="EMBL" id="FNQF01000002">
    <property type="protein sequence ID" value="SDZ90145.1"/>
    <property type="molecule type" value="Genomic_DNA"/>
</dbReference>
<dbReference type="GO" id="GO:0003723">
    <property type="term" value="F:RNA binding"/>
    <property type="evidence" value="ECO:0007669"/>
    <property type="project" value="InterPro"/>
</dbReference>
<dbReference type="InterPro" id="IPR001406">
    <property type="entry name" value="PsdUridine_synth_TruA"/>
</dbReference>
<dbReference type="Proteomes" id="UP000198820">
    <property type="component" value="Unassembled WGS sequence"/>
</dbReference>
<name>A0A1H3WSL7_9FLAO</name>
<comment type="function">
    <text evidence="4">Formation of pseudouridine at positions 38, 39 and 40 in the anticodon stem and loop of transfer RNAs.</text>
</comment>
<keyword evidence="2 4" id="KW-0819">tRNA processing</keyword>
<dbReference type="InterPro" id="IPR020097">
    <property type="entry name" value="PsdUridine_synth_TruA_a/b_dom"/>
</dbReference>
<dbReference type="SUPFAM" id="SSF55120">
    <property type="entry name" value="Pseudouridine synthase"/>
    <property type="match status" value="1"/>
</dbReference>
<dbReference type="AlphaFoldDB" id="A0A1H3WSL7"/>
<feature type="binding site" evidence="4 6">
    <location>
        <position position="110"/>
    </location>
    <ligand>
        <name>substrate</name>
    </ligand>
</feature>
<evidence type="ECO:0000313" key="10">
    <source>
        <dbReference type="Proteomes" id="UP000198820"/>
    </source>
</evidence>
<gene>
    <name evidence="4" type="primary">truA</name>
    <name evidence="9" type="ORF">SAMN05421540_102126</name>
</gene>
<proteinExistence type="inferred from homology"/>
<dbReference type="CDD" id="cd02570">
    <property type="entry name" value="PseudoU_synth_EcTruA"/>
    <property type="match status" value="1"/>
</dbReference>
<feature type="active site" description="Nucleophile" evidence="4 5">
    <location>
        <position position="51"/>
    </location>
</feature>
<protein>
    <recommendedName>
        <fullName evidence="4">tRNA pseudouridine synthase A</fullName>
        <ecNumber evidence="4">5.4.99.12</ecNumber>
    </recommendedName>
    <alternativeName>
        <fullName evidence="4">tRNA pseudouridine(38-40) synthase</fullName>
    </alternativeName>
    <alternativeName>
        <fullName evidence="4">tRNA pseudouridylate synthase I</fullName>
    </alternativeName>
    <alternativeName>
        <fullName evidence="4">tRNA-uridine isomerase I</fullName>
    </alternativeName>
</protein>
<evidence type="ECO:0000256" key="3">
    <source>
        <dbReference type="ARBA" id="ARBA00023235"/>
    </source>
</evidence>
<dbReference type="NCBIfam" id="TIGR00071">
    <property type="entry name" value="hisT_truA"/>
    <property type="match status" value="1"/>
</dbReference>
<accession>A0A1H3WSL7</accession>
<dbReference type="InterPro" id="IPR020095">
    <property type="entry name" value="PsdUridine_synth_TruA_C"/>
</dbReference>
<dbReference type="Gene3D" id="3.30.70.580">
    <property type="entry name" value="Pseudouridine synthase I, catalytic domain, N-terminal subdomain"/>
    <property type="match status" value="1"/>
</dbReference>
<dbReference type="STRING" id="908615.SAMN05421540_102126"/>
<evidence type="ECO:0000313" key="9">
    <source>
        <dbReference type="EMBL" id="SDZ90145.1"/>
    </source>
</evidence>
<comment type="caution">
    <text evidence="4">Lacks conserved residue(s) required for the propagation of feature annotation.</text>
</comment>
<feature type="domain" description="Pseudouridine synthase I TruA alpha/beta" evidence="8">
    <location>
        <begin position="149"/>
        <end position="243"/>
    </location>
</feature>
<dbReference type="InterPro" id="IPR020094">
    <property type="entry name" value="TruA/RsuA/RluB/E/F_N"/>
</dbReference>
<evidence type="ECO:0000256" key="5">
    <source>
        <dbReference type="PIRSR" id="PIRSR001430-1"/>
    </source>
</evidence>
<dbReference type="HAMAP" id="MF_00171">
    <property type="entry name" value="TruA"/>
    <property type="match status" value="1"/>
</dbReference>
<reference evidence="9 10" key="1">
    <citation type="submission" date="2016-10" db="EMBL/GenBank/DDBJ databases">
        <authorList>
            <person name="de Groot N.N."/>
        </authorList>
    </citation>
    <scope>NUCLEOTIDE SEQUENCE [LARGE SCALE GENOMIC DNA]</scope>
    <source>
        <strain evidence="9 10">DSM 23581</strain>
    </source>
</reference>
<dbReference type="InterPro" id="IPR020103">
    <property type="entry name" value="PsdUridine_synth_cat_dom_sf"/>
</dbReference>
<dbReference type="Pfam" id="PF01416">
    <property type="entry name" value="PseudoU_synth_1"/>
    <property type="match status" value="2"/>
</dbReference>
<dbReference type="GO" id="GO:0160147">
    <property type="term" value="F:tRNA pseudouridine(38-40) synthase activity"/>
    <property type="evidence" value="ECO:0007669"/>
    <property type="project" value="UniProtKB-EC"/>
</dbReference>
<feature type="domain" description="Pseudouridine synthase I TruA alpha/beta" evidence="8">
    <location>
        <begin position="8"/>
        <end position="104"/>
    </location>
</feature>
<dbReference type="FunFam" id="3.30.70.580:FF:000001">
    <property type="entry name" value="tRNA pseudouridine synthase A"/>
    <property type="match status" value="1"/>
</dbReference>
<dbReference type="RefSeq" id="WP_093239147.1">
    <property type="nucleotide sequence ID" value="NZ_FNQF01000002.1"/>
</dbReference>